<evidence type="ECO:0008006" key="3">
    <source>
        <dbReference type="Google" id="ProtNLM"/>
    </source>
</evidence>
<dbReference type="EMBL" id="SDPU01000023">
    <property type="protein sequence ID" value="RYU11467.1"/>
    <property type="molecule type" value="Genomic_DNA"/>
</dbReference>
<proteinExistence type="predicted"/>
<dbReference type="AlphaFoldDB" id="A0A4Q5IZ49"/>
<accession>A0A4Q5IZ49</accession>
<keyword evidence="2" id="KW-1185">Reference proteome</keyword>
<dbReference type="OrthoDB" id="954305at2"/>
<gene>
    <name evidence="1" type="ORF">ETU37_12895</name>
</gene>
<reference evidence="1 2" key="1">
    <citation type="submission" date="2019-01" db="EMBL/GenBank/DDBJ databases">
        <title>Nocardioides guangzhouensis sp. nov., an actinobacterium isolated from soil.</title>
        <authorList>
            <person name="Fu Y."/>
            <person name="Cai Y."/>
            <person name="Lin Z."/>
            <person name="Chen P."/>
        </authorList>
    </citation>
    <scope>NUCLEOTIDE SEQUENCE [LARGE SCALE GENOMIC DNA]</scope>
    <source>
        <strain evidence="1 2">NBRC 105384</strain>
    </source>
</reference>
<dbReference type="RefSeq" id="WP_129987742.1">
    <property type="nucleotide sequence ID" value="NZ_SDPU01000023.1"/>
</dbReference>
<dbReference type="Proteomes" id="UP000291189">
    <property type="component" value="Unassembled WGS sequence"/>
</dbReference>
<organism evidence="1 2">
    <name type="scientific">Nocardioides iriomotensis</name>
    <dbReference type="NCBI Taxonomy" id="715784"/>
    <lineage>
        <taxon>Bacteria</taxon>
        <taxon>Bacillati</taxon>
        <taxon>Actinomycetota</taxon>
        <taxon>Actinomycetes</taxon>
        <taxon>Propionibacteriales</taxon>
        <taxon>Nocardioidaceae</taxon>
        <taxon>Nocardioides</taxon>
    </lineage>
</organism>
<evidence type="ECO:0000313" key="1">
    <source>
        <dbReference type="EMBL" id="RYU11467.1"/>
    </source>
</evidence>
<comment type="caution">
    <text evidence="1">The sequence shown here is derived from an EMBL/GenBank/DDBJ whole genome shotgun (WGS) entry which is preliminary data.</text>
</comment>
<sequence length="136" mass="15346">MARSRKARLADVAEAALALPDVVRGGDDDLPSYAVDGKTFLFHREPRKDAVDPETGEWYEDVIAFWVADLDTKDALVNDVGTPWFTTPHWNGYRAVLLRGSRIGELTHDELVEQVQDAWLARVGRRKAKAWLAERS</sequence>
<protein>
    <recommendedName>
        <fullName evidence="3">MmcQ/YjbR family DNA-binding protein</fullName>
    </recommendedName>
</protein>
<evidence type="ECO:0000313" key="2">
    <source>
        <dbReference type="Proteomes" id="UP000291189"/>
    </source>
</evidence>
<name>A0A4Q5IZ49_9ACTN</name>